<evidence type="ECO:0000313" key="1">
    <source>
        <dbReference type="Ensembl" id="ENSACIP00000017636.1"/>
    </source>
</evidence>
<dbReference type="Proteomes" id="UP000261340">
    <property type="component" value="Unplaced"/>
</dbReference>
<protein>
    <submittedName>
        <fullName evidence="1">Uncharacterized protein</fullName>
    </submittedName>
</protein>
<dbReference type="AlphaFoldDB" id="A0A3Q0S3S3"/>
<dbReference type="InterPro" id="IPR016142">
    <property type="entry name" value="Citrate_synth-like_lrg_a-sub"/>
</dbReference>
<dbReference type="STRING" id="61819.ENSACIP00000017636"/>
<dbReference type="Gene3D" id="1.10.580.10">
    <property type="entry name" value="Citrate Synthase, domain 1"/>
    <property type="match status" value="1"/>
</dbReference>
<keyword evidence="2" id="KW-1185">Reference proteome</keyword>
<proteinExistence type="predicted"/>
<dbReference type="GeneTree" id="ENSGT01050000247245"/>
<evidence type="ECO:0000313" key="2">
    <source>
        <dbReference type="Proteomes" id="UP000261340"/>
    </source>
</evidence>
<accession>A0A3Q0S3S3</accession>
<organism evidence="1 2">
    <name type="scientific">Amphilophus citrinellus</name>
    <name type="common">Midas cichlid</name>
    <name type="synonym">Cichlasoma citrinellum</name>
    <dbReference type="NCBI Taxonomy" id="61819"/>
    <lineage>
        <taxon>Eukaryota</taxon>
        <taxon>Metazoa</taxon>
        <taxon>Chordata</taxon>
        <taxon>Craniata</taxon>
        <taxon>Vertebrata</taxon>
        <taxon>Euteleostomi</taxon>
        <taxon>Actinopterygii</taxon>
        <taxon>Neopterygii</taxon>
        <taxon>Teleostei</taxon>
        <taxon>Neoteleostei</taxon>
        <taxon>Acanthomorphata</taxon>
        <taxon>Ovalentaria</taxon>
        <taxon>Cichlomorphae</taxon>
        <taxon>Cichliformes</taxon>
        <taxon>Cichlidae</taxon>
        <taxon>New World cichlids</taxon>
        <taxon>Cichlasomatinae</taxon>
        <taxon>Heroini</taxon>
        <taxon>Amphilophus</taxon>
    </lineage>
</organism>
<reference evidence="1" key="1">
    <citation type="submission" date="2025-08" db="UniProtKB">
        <authorList>
            <consortium name="Ensembl"/>
        </authorList>
    </citation>
    <scope>IDENTIFICATION</scope>
</reference>
<dbReference type="Ensembl" id="ENSACIT00000018112.1">
    <property type="protein sequence ID" value="ENSACIP00000017636.1"/>
    <property type="gene ID" value="ENSACIG00000013769.1"/>
</dbReference>
<reference evidence="1" key="2">
    <citation type="submission" date="2025-09" db="UniProtKB">
        <authorList>
            <consortium name="Ensembl"/>
        </authorList>
    </citation>
    <scope>IDENTIFICATION</scope>
</reference>
<name>A0A3Q0S3S3_AMPCI</name>
<sequence>MCFILRLHVYSKALKSKYCLLQNLKDVLTDLIPKEQTRIKNFKQQYGKTNIGQITVDMVSGGVFCTYVK</sequence>